<proteinExistence type="predicted"/>
<evidence type="ECO:0000313" key="6">
    <source>
        <dbReference type="Proteomes" id="UP001443914"/>
    </source>
</evidence>
<feature type="domain" description="Disease resistance N-terminal" evidence="4">
    <location>
        <begin position="7"/>
        <end position="89"/>
    </location>
</feature>
<evidence type="ECO:0000259" key="4">
    <source>
        <dbReference type="Pfam" id="PF18052"/>
    </source>
</evidence>
<dbReference type="AlphaFoldDB" id="A0AAW1LFI9"/>
<gene>
    <name evidence="5" type="ORF">RND81_04G002000</name>
</gene>
<dbReference type="Gene3D" id="1.20.5.4130">
    <property type="match status" value="1"/>
</dbReference>
<evidence type="ECO:0000256" key="2">
    <source>
        <dbReference type="ARBA" id="ARBA00022741"/>
    </source>
</evidence>
<accession>A0AAW1LFI9</accession>
<keyword evidence="2" id="KW-0547">Nucleotide-binding</keyword>
<dbReference type="GO" id="GO:0006952">
    <property type="term" value="P:defense response"/>
    <property type="evidence" value="ECO:0007669"/>
    <property type="project" value="UniProtKB-KW"/>
</dbReference>
<dbReference type="Proteomes" id="UP001443914">
    <property type="component" value="Unassembled WGS sequence"/>
</dbReference>
<evidence type="ECO:0000313" key="5">
    <source>
        <dbReference type="EMBL" id="KAK9732460.1"/>
    </source>
</evidence>
<protein>
    <recommendedName>
        <fullName evidence="4">Disease resistance N-terminal domain-containing protein</fullName>
    </recommendedName>
</protein>
<name>A0AAW1LFI9_SAPOF</name>
<sequence>MQIAEYVVPFVMELIGSWIIHQLDFLWCLKDEISSLQLKLRYLNSFLTDFDASTPPNQLLQTHTNEIRSLARQMHQVIHRYRCVVGQGSLLYKCIHNPCTLLHIHHIRLQTNRIQRKVQEAISILNDLSAAATTINEQDPNSSTFRSKL</sequence>
<reference evidence="5" key="1">
    <citation type="submission" date="2024-03" db="EMBL/GenBank/DDBJ databases">
        <title>WGS assembly of Saponaria officinalis var. Norfolk2.</title>
        <authorList>
            <person name="Jenkins J."/>
            <person name="Shu S."/>
            <person name="Grimwood J."/>
            <person name="Barry K."/>
            <person name="Goodstein D."/>
            <person name="Schmutz J."/>
            <person name="Leebens-Mack J."/>
            <person name="Osbourn A."/>
        </authorList>
    </citation>
    <scope>NUCLEOTIDE SEQUENCE [LARGE SCALE GENOMIC DNA]</scope>
    <source>
        <strain evidence="5">JIC</strain>
    </source>
</reference>
<evidence type="ECO:0000256" key="3">
    <source>
        <dbReference type="ARBA" id="ARBA00022821"/>
    </source>
</evidence>
<evidence type="ECO:0000256" key="1">
    <source>
        <dbReference type="ARBA" id="ARBA00022737"/>
    </source>
</evidence>
<comment type="caution">
    <text evidence="5">The sequence shown here is derived from an EMBL/GenBank/DDBJ whole genome shotgun (WGS) entry which is preliminary data.</text>
</comment>
<dbReference type="Pfam" id="PF18052">
    <property type="entry name" value="Rx_N"/>
    <property type="match status" value="1"/>
</dbReference>
<dbReference type="InterPro" id="IPR041118">
    <property type="entry name" value="Rx_N"/>
</dbReference>
<organism evidence="5 6">
    <name type="scientific">Saponaria officinalis</name>
    <name type="common">Common soapwort</name>
    <name type="synonym">Lychnis saponaria</name>
    <dbReference type="NCBI Taxonomy" id="3572"/>
    <lineage>
        <taxon>Eukaryota</taxon>
        <taxon>Viridiplantae</taxon>
        <taxon>Streptophyta</taxon>
        <taxon>Embryophyta</taxon>
        <taxon>Tracheophyta</taxon>
        <taxon>Spermatophyta</taxon>
        <taxon>Magnoliopsida</taxon>
        <taxon>eudicotyledons</taxon>
        <taxon>Gunneridae</taxon>
        <taxon>Pentapetalae</taxon>
        <taxon>Caryophyllales</taxon>
        <taxon>Caryophyllaceae</taxon>
        <taxon>Caryophylleae</taxon>
        <taxon>Saponaria</taxon>
    </lineage>
</organism>
<keyword evidence="3" id="KW-0611">Plant defense</keyword>
<dbReference type="EMBL" id="JBDFQZ010000004">
    <property type="protein sequence ID" value="KAK9732460.1"/>
    <property type="molecule type" value="Genomic_DNA"/>
</dbReference>
<keyword evidence="1" id="KW-0677">Repeat</keyword>
<dbReference type="GO" id="GO:0000166">
    <property type="term" value="F:nucleotide binding"/>
    <property type="evidence" value="ECO:0007669"/>
    <property type="project" value="UniProtKB-KW"/>
</dbReference>
<keyword evidence="6" id="KW-1185">Reference proteome</keyword>